<sequence>MGTRWFTNQTRYGDGTEKCLIHGQVPVLFVQPARATINRKEMCVIRVWEPDIYGSCEEFEWLLRYGCRETDAATSLLNEVSTHETYPHVDQVYLHVKGLEALPEKITSSNDANVSKRLCEQVPLRVMSTEQCKSLWFSAAMSDVRLTRQLHIQAKELLSEFQNVPKERKELMAENSRDTRFLVEGLRNCIQTFEELGKHMTQECSLSASVWDLLTKQSQAVASLSSFCSGNGILQNNLIKLSVSGF</sequence>
<gene>
    <name evidence="1" type="ORF">Bca52824_000526</name>
</gene>
<name>A0A8X7WGR4_BRACI</name>
<keyword evidence="2" id="KW-1185">Reference proteome</keyword>
<reference evidence="1 2" key="1">
    <citation type="submission" date="2020-02" db="EMBL/GenBank/DDBJ databases">
        <authorList>
            <person name="Ma Q."/>
            <person name="Huang Y."/>
            <person name="Song X."/>
            <person name="Pei D."/>
        </authorList>
    </citation>
    <scope>NUCLEOTIDE SEQUENCE [LARGE SCALE GENOMIC DNA]</scope>
    <source>
        <strain evidence="1">Sxm20200214</strain>
        <tissue evidence="1">Leaf</tissue>
    </source>
</reference>
<evidence type="ECO:0000313" key="2">
    <source>
        <dbReference type="Proteomes" id="UP000886595"/>
    </source>
</evidence>
<protein>
    <submittedName>
        <fullName evidence="1">Uncharacterized protein</fullName>
    </submittedName>
</protein>
<evidence type="ECO:0000313" key="1">
    <source>
        <dbReference type="EMBL" id="KAG2329346.1"/>
    </source>
</evidence>
<comment type="caution">
    <text evidence="1">The sequence shown here is derived from an EMBL/GenBank/DDBJ whole genome shotgun (WGS) entry which is preliminary data.</text>
</comment>
<dbReference type="AlphaFoldDB" id="A0A8X7WGR4"/>
<dbReference type="Proteomes" id="UP000886595">
    <property type="component" value="Unassembled WGS sequence"/>
</dbReference>
<dbReference type="EMBL" id="JAAMPC010000001">
    <property type="protein sequence ID" value="KAG2329346.1"/>
    <property type="molecule type" value="Genomic_DNA"/>
</dbReference>
<proteinExistence type="predicted"/>
<organism evidence="1 2">
    <name type="scientific">Brassica carinata</name>
    <name type="common">Ethiopian mustard</name>
    <name type="synonym">Abyssinian cabbage</name>
    <dbReference type="NCBI Taxonomy" id="52824"/>
    <lineage>
        <taxon>Eukaryota</taxon>
        <taxon>Viridiplantae</taxon>
        <taxon>Streptophyta</taxon>
        <taxon>Embryophyta</taxon>
        <taxon>Tracheophyta</taxon>
        <taxon>Spermatophyta</taxon>
        <taxon>Magnoliopsida</taxon>
        <taxon>eudicotyledons</taxon>
        <taxon>Gunneridae</taxon>
        <taxon>Pentapetalae</taxon>
        <taxon>rosids</taxon>
        <taxon>malvids</taxon>
        <taxon>Brassicales</taxon>
        <taxon>Brassicaceae</taxon>
        <taxon>Brassiceae</taxon>
        <taxon>Brassica</taxon>
    </lineage>
</organism>
<accession>A0A8X7WGR4</accession>